<organism evidence="3 4">
    <name type="scientific">Anatilimnocola aggregata</name>
    <dbReference type="NCBI Taxonomy" id="2528021"/>
    <lineage>
        <taxon>Bacteria</taxon>
        <taxon>Pseudomonadati</taxon>
        <taxon>Planctomycetota</taxon>
        <taxon>Planctomycetia</taxon>
        <taxon>Pirellulales</taxon>
        <taxon>Pirellulaceae</taxon>
        <taxon>Anatilimnocola</taxon>
    </lineage>
</organism>
<proteinExistence type="predicted"/>
<name>A0A517YK08_9BACT</name>
<reference evidence="3 4" key="1">
    <citation type="submission" date="2019-02" db="EMBL/GenBank/DDBJ databases">
        <title>Deep-cultivation of Planctomycetes and their phenomic and genomic characterization uncovers novel biology.</title>
        <authorList>
            <person name="Wiegand S."/>
            <person name="Jogler M."/>
            <person name="Boedeker C."/>
            <person name="Pinto D."/>
            <person name="Vollmers J."/>
            <person name="Rivas-Marin E."/>
            <person name="Kohn T."/>
            <person name="Peeters S.H."/>
            <person name="Heuer A."/>
            <person name="Rast P."/>
            <person name="Oberbeckmann S."/>
            <person name="Bunk B."/>
            <person name="Jeske O."/>
            <person name="Meyerdierks A."/>
            <person name="Storesund J.E."/>
            <person name="Kallscheuer N."/>
            <person name="Luecker S."/>
            <person name="Lage O.M."/>
            <person name="Pohl T."/>
            <person name="Merkel B.J."/>
            <person name="Hornburger P."/>
            <person name="Mueller R.-W."/>
            <person name="Bruemmer F."/>
            <person name="Labrenz M."/>
            <person name="Spormann A.M."/>
            <person name="Op den Camp H."/>
            <person name="Overmann J."/>
            <person name="Amann R."/>
            <person name="Jetten M.S.M."/>
            <person name="Mascher T."/>
            <person name="Medema M.H."/>
            <person name="Devos D.P."/>
            <person name="Kaster A.-K."/>
            <person name="Ovreas L."/>
            <person name="Rohde M."/>
            <person name="Galperin M.Y."/>
            <person name="Jogler C."/>
        </authorList>
    </citation>
    <scope>NUCLEOTIDE SEQUENCE [LARGE SCALE GENOMIC DNA]</scope>
    <source>
        <strain evidence="3 4">ETA_A8</strain>
    </source>
</reference>
<dbReference type="OrthoDB" id="9814716at2"/>
<dbReference type="SMART" id="SM00073">
    <property type="entry name" value="HPT"/>
    <property type="match status" value="1"/>
</dbReference>
<feature type="modified residue" description="Phosphohistidine" evidence="1">
    <location>
        <position position="58"/>
    </location>
</feature>
<dbReference type="GO" id="GO:0000160">
    <property type="term" value="P:phosphorelay signal transduction system"/>
    <property type="evidence" value="ECO:0007669"/>
    <property type="project" value="InterPro"/>
</dbReference>
<feature type="domain" description="HPt" evidence="2">
    <location>
        <begin position="19"/>
        <end position="114"/>
    </location>
</feature>
<dbReference type="InterPro" id="IPR036641">
    <property type="entry name" value="HPT_dom_sf"/>
</dbReference>
<evidence type="ECO:0000256" key="1">
    <source>
        <dbReference type="PROSITE-ProRule" id="PRU00110"/>
    </source>
</evidence>
<accession>A0A517YK08</accession>
<evidence type="ECO:0000313" key="3">
    <source>
        <dbReference type="EMBL" id="QDU30555.1"/>
    </source>
</evidence>
<dbReference type="PROSITE" id="PS50894">
    <property type="entry name" value="HPT"/>
    <property type="match status" value="1"/>
</dbReference>
<dbReference type="InterPro" id="IPR008207">
    <property type="entry name" value="Sig_transdc_His_kin_Hpt_dom"/>
</dbReference>
<keyword evidence="1" id="KW-0597">Phosphoprotein</keyword>
<protein>
    <submittedName>
        <fullName evidence="3">Hpt domain protein</fullName>
    </submittedName>
</protein>
<evidence type="ECO:0000313" key="4">
    <source>
        <dbReference type="Proteomes" id="UP000315017"/>
    </source>
</evidence>
<dbReference type="AlphaFoldDB" id="A0A517YK08"/>
<dbReference type="Proteomes" id="UP000315017">
    <property type="component" value="Chromosome"/>
</dbReference>
<sequence length="114" mass="12723">MSPVETAKADDCYYSPLCEDADLTELVQQFVDELPSRIVQLHHCLDDRQWSNLARYAHQLKGAGGSYGFPQITPVAARLELLAKQFADELAIRSALDDLVIVISKIRAGTVHRQ</sequence>
<evidence type="ECO:0000259" key="2">
    <source>
        <dbReference type="PROSITE" id="PS50894"/>
    </source>
</evidence>
<dbReference type="KEGG" id="aagg:ETAA8_57010"/>
<dbReference type="Pfam" id="PF01627">
    <property type="entry name" value="Hpt"/>
    <property type="match status" value="1"/>
</dbReference>
<dbReference type="RefSeq" id="WP_145096229.1">
    <property type="nucleotide sequence ID" value="NZ_CP036274.1"/>
</dbReference>
<dbReference type="EMBL" id="CP036274">
    <property type="protein sequence ID" value="QDU30555.1"/>
    <property type="molecule type" value="Genomic_DNA"/>
</dbReference>
<dbReference type="CDD" id="cd00088">
    <property type="entry name" value="HPT"/>
    <property type="match status" value="1"/>
</dbReference>
<dbReference type="SUPFAM" id="SSF47226">
    <property type="entry name" value="Histidine-containing phosphotransfer domain, HPT domain"/>
    <property type="match status" value="1"/>
</dbReference>
<dbReference type="GO" id="GO:0004672">
    <property type="term" value="F:protein kinase activity"/>
    <property type="evidence" value="ECO:0007669"/>
    <property type="project" value="UniProtKB-ARBA"/>
</dbReference>
<gene>
    <name evidence="3" type="ORF">ETAA8_57010</name>
</gene>
<keyword evidence="4" id="KW-1185">Reference proteome</keyword>
<dbReference type="Gene3D" id="1.20.120.160">
    <property type="entry name" value="HPT domain"/>
    <property type="match status" value="1"/>
</dbReference>